<protein>
    <recommendedName>
        <fullName evidence="4">ABC-2 family transporter protein</fullName>
    </recommendedName>
</protein>
<dbReference type="AlphaFoldDB" id="A0A1H3R595"/>
<keyword evidence="3" id="KW-1185">Reference proteome</keyword>
<feature type="transmembrane region" description="Helical" evidence="1">
    <location>
        <begin position="310"/>
        <end position="329"/>
    </location>
</feature>
<dbReference type="OrthoDB" id="2151407at2"/>
<accession>A0A1H3R595</accession>
<keyword evidence="1" id="KW-0812">Transmembrane</keyword>
<dbReference type="Proteomes" id="UP000242415">
    <property type="component" value="Unassembled WGS sequence"/>
</dbReference>
<name>A0A1H3R595_9ACTN</name>
<feature type="transmembrane region" description="Helical" evidence="1">
    <location>
        <begin position="221"/>
        <end position="242"/>
    </location>
</feature>
<proteinExistence type="predicted"/>
<dbReference type="STRING" id="405436.SAMN05444365_10745"/>
<feature type="transmembrane region" description="Helical" evidence="1">
    <location>
        <begin position="22"/>
        <end position="42"/>
    </location>
</feature>
<evidence type="ECO:0000313" key="2">
    <source>
        <dbReference type="EMBL" id="SDZ20431.1"/>
    </source>
</evidence>
<organism evidence="2 3">
    <name type="scientific">Micromonospora pattaloongensis</name>
    <dbReference type="NCBI Taxonomy" id="405436"/>
    <lineage>
        <taxon>Bacteria</taxon>
        <taxon>Bacillati</taxon>
        <taxon>Actinomycetota</taxon>
        <taxon>Actinomycetes</taxon>
        <taxon>Micromonosporales</taxon>
        <taxon>Micromonosporaceae</taxon>
        <taxon>Micromonospora</taxon>
    </lineage>
</organism>
<evidence type="ECO:0000313" key="3">
    <source>
        <dbReference type="Proteomes" id="UP000242415"/>
    </source>
</evidence>
<dbReference type="EMBL" id="FNPH01000007">
    <property type="protein sequence ID" value="SDZ20431.1"/>
    <property type="molecule type" value="Genomic_DNA"/>
</dbReference>
<evidence type="ECO:0000256" key="1">
    <source>
        <dbReference type="SAM" id="Phobius"/>
    </source>
</evidence>
<gene>
    <name evidence="2" type="ORF">SAMN05444365_10745</name>
</gene>
<evidence type="ECO:0008006" key="4">
    <source>
        <dbReference type="Google" id="ProtNLM"/>
    </source>
</evidence>
<keyword evidence="1" id="KW-0472">Membrane</keyword>
<feature type="transmembrane region" description="Helical" evidence="1">
    <location>
        <begin position="249"/>
        <end position="266"/>
    </location>
</feature>
<feature type="transmembrane region" description="Helical" evidence="1">
    <location>
        <begin position="163"/>
        <end position="183"/>
    </location>
</feature>
<reference evidence="3" key="1">
    <citation type="submission" date="2016-10" db="EMBL/GenBank/DDBJ databases">
        <authorList>
            <person name="Varghese N."/>
            <person name="Submissions S."/>
        </authorList>
    </citation>
    <scope>NUCLEOTIDE SEQUENCE [LARGE SCALE GENOMIC DNA]</scope>
    <source>
        <strain evidence="3">DSM 45245</strain>
    </source>
</reference>
<keyword evidence="1" id="KW-1133">Transmembrane helix</keyword>
<dbReference type="RefSeq" id="WP_091558972.1">
    <property type="nucleotide sequence ID" value="NZ_FNPH01000007.1"/>
</dbReference>
<feature type="transmembrane region" description="Helical" evidence="1">
    <location>
        <begin position="195"/>
        <end position="215"/>
    </location>
</feature>
<sequence>MDTDTSSPTHDSAPTSTPWPQVVATVALLTVIISVLLTAFAWPAVRSSAHDVPIVLAGPPTATDRIAAALQQRQPGAFDITRAADTAAAETAVRNREAYGAIDVSTGTPQVIIASAGSPVIAQTLQSIAAGLAQAPGGAPATPAVAVRDVAALPADDPRGAGLAAGSLPLVMGGILAAVLLTGRVRGTTRRLTGALAFAVSGGLALAAILQFWFGSITGNYGANAGVIALSIAATALTLLGLQTLLGTAGLGLGAVVVMLIGNPLSGTGTAPEMLPGWSGQLGQLLPPGAAGTLLRSTAFFDGRGATQPLIVLLSWLVLGAVLCVIGGVRAARTGGTGPSGTTAGPEPATAA</sequence>